<evidence type="ECO:0000313" key="7">
    <source>
        <dbReference type="Proteomes" id="UP001500443"/>
    </source>
</evidence>
<keyword evidence="3" id="KW-0238">DNA-binding</keyword>
<name>A0ABN2XMX1_9ACTN</name>
<comment type="caution">
    <text evidence="6">The sequence shown here is derived from an EMBL/GenBank/DDBJ whole genome shotgun (WGS) entry which is preliminary data.</text>
</comment>
<dbReference type="Pfam" id="PF00126">
    <property type="entry name" value="HTH_1"/>
    <property type="match status" value="1"/>
</dbReference>
<keyword evidence="2" id="KW-0805">Transcription regulation</keyword>
<dbReference type="SUPFAM" id="SSF46785">
    <property type="entry name" value="Winged helix' DNA-binding domain"/>
    <property type="match status" value="1"/>
</dbReference>
<comment type="similarity">
    <text evidence="1">Belongs to the LysR transcriptional regulatory family.</text>
</comment>
<proteinExistence type="inferred from homology"/>
<dbReference type="InterPro" id="IPR000847">
    <property type="entry name" value="LysR_HTH_N"/>
</dbReference>
<dbReference type="Gene3D" id="1.10.10.10">
    <property type="entry name" value="Winged helix-like DNA-binding domain superfamily/Winged helix DNA-binding domain"/>
    <property type="match status" value="1"/>
</dbReference>
<dbReference type="Proteomes" id="UP001500443">
    <property type="component" value="Unassembled WGS sequence"/>
</dbReference>
<evidence type="ECO:0000256" key="3">
    <source>
        <dbReference type="ARBA" id="ARBA00023125"/>
    </source>
</evidence>
<reference evidence="6 7" key="1">
    <citation type="journal article" date="2019" name="Int. J. Syst. Evol. Microbiol.">
        <title>The Global Catalogue of Microorganisms (GCM) 10K type strain sequencing project: providing services to taxonomists for standard genome sequencing and annotation.</title>
        <authorList>
            <consortium name="The Broad Institute Genomics Platform"/>
            <consortium name="The Broad Institute Genome Sequencing Center for Infectious Disease"/>
            <person name="Wu L."/>
            <person name="Ma J."/>
        </authorList>
    </citation>
    <scope>NUCLEOTIDE SEQUENCE [LARGE SCALE GENOMIC DNA]</scope>
    <source>
        <strain evidence="6 7">JCM 15481</strain>
    </source>
</reference>
<dbReference type="EMBL" id="BAAAPF010000019">
    <property type="protein sequence ID" value="GAA2113372.1"/>
    <property type="molecule type" value="Genomic_DNA"/>
</dbReference>
<evidence type="ECO:0000256" key="4">
    <source>
        <dbReference type="ARBA" id="ARBA00023163"/>
    </source>
</evidence>
<dbReference type="Gene3D" id="3.40.190.10">
    <property type="entry name" value="Periplasmic binding protein-like II"/>
    <property type="match status" value="2"/>
</dbReference>
<dbReference type="InterPro" id="IPR036388">
    <property type="entry name" value="WH-like_DNA-bd_sf"/>
</dbReference>
<organism evidence="6 7">
    <name type="scientific">Streptomyces synnematoformans</name>
    <dbReference type="NCBI Taxonomy" id="415721"/>
    <lineage>
        <taxon>Bacteria</taxon>
        <taxon>Bacillati</taxon>
        <taxon>Actinomycetota</taxon>
        <taxon>Actinomycetes</taxon>
        <taxon>Kitasatosporales</taxon>
        <taxon>Streptomycetaceae</taxon>
        <taxon>Streptomyces</taxon>
    </lineage>
</organism>
<sequence>MKTFSLHYMIDHRLHVLQAFAEYGTVTATAAALHLTPSAVSQQLRMLARDLDVELLRPEGRRVRLTPAAHVVLRHADTLRTQWEAAQAELAQQRADLTGTLRLCGVSSALAALAAPAVARLRESHPLTEPLILEEESADCYRLLLADEVDLTLVLPGPSAPPVTDPRFEQTPLLTDRQDLLVPADHALARPAGVHLAEAADQPWIVKKHGNDTYPLTTAACAAAGFTPRIAHQVKEWYAVSALVAEGLGVCLIPRMVPLPRHPIARVPLLGDPAPARRFLTVVRRGSAAHPLVTAGLEAVRTAARTVGEP</sequence>
<dbReference type="PANTHER" id="PTHR30346">
    <property type="entry name" value="TRANSCRIPTIONAL DUAL REGULATOR HCAR-RELATED"/>
    <property type="match status" value="1"/>
</dbReference>
<dbReference type="InterPro" id="IPR005119">
    <property type="entry name" value="LysR_subst-bd"/>
</dbReference>
<keyword evidence="7" id="KW-1185">Reference proteome</keyword>
<evidence type="ECO:0000256" key="2">
    <source>
        <dbReference type="ARBA" id="ARBA00023015"/>
    </source>
</evidence>
<keyword evidence="4" id="KW-0804">Transcription</keyword>
<dbReference type="InterPro" id="IPR036390">
    <property type="entry name" value="WH_DNA-bd_sf"/>
</dbReference>
<gene>
    <name evidence="6" type="ORF">GCM10009802_12020</name>
</gene>
<protein>
    <submittedName>
        <fullName evidence="6">LysR family transcriptional regulator</fullName>
    </submittedName>
</protein>
<feature type="domain" description="HTH lysR-type" evidence="5">
    <location>
        <begin position="14"/>
        <end position="66"/>
    </location>
</feature>
<dbReference type="PANTHER" id="PTHR30346:SF29">
    <property type="entry name" value="LYSR SUBSTRATE-BINDING"/>
    <property type="match status" value="1"/>
</dbReference>
<accession>A0ABN2XMX1</accession>
<evidence type="ECO:0000313" key="6">
    <source>
        <dbReference type="EMBL" id="GAA2113372.1"/>
    </source>
</evidence>
<evidence type="ECO:0000259" key="5">
    <source>
        <dbReference type="PROSITE" id="PS50931"/>
    </source>
</evidence>
<evidence type="ECO:0000256" key="1">
    <source>
        <dbReference type="ARBA" id="ARBA00009437"/>
    </source>
</evidence>
<dbReference type="Pfam" id="PF03466">
    <property type="entry name" value="LysR_substrate"/>
    <property type="match status" value="1"/>
</dbReference>
<dbReference type="SUPFAM" id="SSF53850">
    <property type="entry name" value="Periplasmic binding protein-like II"/>
    <property type="match status" value="1"/>
</dbReference>
<dbReference type="PROSITE" id="PS50931">
    <property type="entry name" value="HTH_LYSR"/>
    <property type="match status" value="1"/>
</dbReference>